<dbReference type="InterPro" id="IPR002645">
    <property type="entry name" value="STAS_dom"/>
</dbReference>
<reference evidence="2" key="1">
    <citation type="submission" date="2019-05" db="EMBL/GenBank/DDBJ databases">
        <title>Complete genome sequence of multidrug resistant Acinetonacter baumannii.</title>
        <authorList>
            <person name="Wachino J."/>
        </authorList>
    </citation>
    <scope>NUCLEOTIDE SEQUENCE</scope>
    <source>
        <strain evidence="2">NU-60</strain>
    </source>
</reference>
<evidence type="ECO:0000313" key="2">
    <source>
        <dbReference type="EMBL" id="BBK07225.1"/>
    </source>
</evidence>
<proteinExistence type="predicted"/>
<dbReference type="PROSITE" id="PS50801">
    <property type="entry name" value="STAS"/>
    <property type="match status" value="1"/>
</dbReference>
<evidence type="ECO:0000259" key="1">
    <source>
        <dbReference type="PROSITE" id="PS50801"/>
    </source>
</evidence>
<dbReference type="SUPFAM" id="SSF52091">
    <property type="entry name" value="SpoIIaa-like"/>
    <property type="match status" value="1"/>
</dbReference>
<gene>
    <name evidence="2" type="ORF">NU60_31730</name>
</gene>
<accession>A0A4P2X3Q5</accession>
<dbReference type="GO" id="GO:0043856">
    <property type="term" value="F:anti-sigma factor antagonist activity"/>
    <property type="evidence" value="ECO:0007669"/>
    <property type="project" value="TreeGrafter"/>
</dbReference>
<name>A0A4P2X3Q5_ACIBA</name>
<feature type="domain" description="STAS" evidence="1">
    <location>
        <begin position="24"/>
        <end position="159"/>
    </location>
</feature>
<dbReference type="EMBL" id="AP019685">
    <property type="protein sequence ID" value="BBK07225.1"/>
    <property type="molecule type" value="Genomic_DNA"/>
</dbReference>
<dbReference type="AlphaFoldDB" id="A0A4P2X3Q5"/>
<dbReference type="PANTHER" id="PTHR33495:SF2">
    <property type="entry name" value="ANTI-SIGMA FACTOR ANTAGONIST TM_1081-RELATED"/>
    <property type="match status" value="1"/>
</dbReference>
<dbReference type="Pfam" id="PF01740">
    <property type="entry name" value="STAS"/>
    <property type="match status" value="1"/>
</dbReference>
<dbReference type="PANTHER" id="PTHR33495">
    <property type="entry name" value="ANTI-SIGMA FACTOR ANTAGONIST TM_1081-RELATED-RELATED"/>
    <property type="match status" value="1"/>
</dbReference>
<dbReference type="InterPro" id="IPR036513">
    <property type="entry name" value="STAS_dom_sf"/>
</dbReference>
<dbReference type="CDD" id="cd07043">
    <property type="entry name" value="STAS_anti-anti-sigma_factors"/>
    <property type="match status" value="1"/>
</dbReference>
<protein>
    <submittedName>
        <fullName evidence="2">Anti-anti-sigma factor</fullName>
    </submittedName>
</protein>
<dbReference type="Gene3D" id="3.30.750.24">
    <property type="entry name" value="STAS domain"/>
    <property type="match status" value="1"/>
</dbReference>
<sequence length="193" mass="21618">MSLRWHYVIIFLSFSENGIYMSTGHVEYASLNGTHIFKLIGEVRAHSCISLDKLLNRIEQQENVVGAIVDLTQTTFIDSTVLGILAKLGLKLKQTHHIQAVMLSTNPDITTLANSMGLGQVFVILNYCGDPNVCTLTLNDEHITHNAMLRTVLDAHKTLMKLNANNQNMFEPLVKQLQKEQDTLEQVSDKQNA</sequence>
<organism evidence="2">
    <name type="scientific">Acinetobacter baumannii</name>
    <dbReference type="NCBI Taxonomy" id="470"/>
    <lineage>
        <taxon>Bacteria</taxon>
        <taxon>Pseudomonadati</taxon>
        <taxon>Pseudomonadota</taxon>
        <taxon>Gammaproteobacteria</taxon>
        <taxon>Moraxellales</taxon>
        <taxon>Moraxellaceae</taxon>
        <taxon>Acinetobacter</taxon>
        <taxon>Acinetobacter calcoaceticus/baumannii complex</taxon>
    </lineage>
</organism>